<organism evidence="2 3">
    <name type="scientific">Amantichitinum ursilacus</name>
    <dbReference type="NCBI Taxonomy" id="857265"/>
    <lineage>
        <taxon>Bacteria</taxon>
        <taxon>Pseudomonadati</taxon>
        <taxon>Pseudomonadota</taxon>
        <taxon>Betaproteobacteria</taxon>
        <taxon>Neisseriales</taxon>
        <taxon>Chitinibacteraceae</taxon>
        <taxon>Amantichitinum</taxon>
    </lineage>
</organism>
<dbReference type="STRING" id="857265.WG78_10325"/>
<keyword evidence="1" id="KW-1133">Transmembrane helix</keyword>
<feature type="transmembrane region" description="Helical" evidence="1">
    <location>
        <begin position="179"/>
        <end position="199"/>
    </location>
</feature>
<protein>
    <submittedName>
        <fullName evidence="2">Uncharacterized protein</fullName>
    </submittedName>
</protein>
<dbReference type="AlphaFoldDB" id="A0A0N1JSS0"/>
<dbReference type="PROSITE" id="PS51257">
    <property type="entry name" value="PROKAR_LIPOPROTEIN"/>
    <property type="match status" value="1"/>
</dbReference>
<keyword evidence="1" id="KW-0472">Membrane</keyword>
<accession>A0A0N1JSS0</accession>
<reference evidence="2 3" key="1">
    <citation type="submission" date="2015-07" db="EMBL/GenBank/DDBJ databases">
        <title>Draft genome sequence of the Amantichitinum ursilacus IGB-41, a new chitin-degrading bacterium.</title>
        <authorList>
            <person name="Kirstahler P."/>
            <person name="Guenther M."/>
            <person name="Grumaz C."/>
            <person name="Rupp S."/>
            <person name="Zibek S."/>
            <person name="Sohn K."/>
        </authorList>
    </citation>
    <scope>NUCLEOTIDE SEQUENCE [LARGE SCALE GENOMIC DNA]</scope>
    <source>
        <strain evidence="2 3">IGB-41</strain>
    </source>
</reference>
<dbReference type="Proteomes" id="UP000037939">
    <property type="component" value="Unassembled WGS sequence"/>
</dbReference>
<dbReference type="EMBL" id="LAQT01000008">
    <property type="protein sequence ID" value="KPC52878.1"/>
    <property type="molecule type" value="Genomic_DNA"/>
</dbReference>
<name>A0A0N1JSS0_9NEIS</name>
<gene>
    <name evidence="2" type="ORF">WG78_10325</name>
</gene>
<proteinExistence type="predicted"/>
<comment type="caution">
    <text evidence="2">The sequence shown here is derived from an EMBL/GenBank/DDBJ whole genome shotgun (WGS) entry which is preliminary data.</text>
</comment>
<keyword evidence="1" id="KW-0812">Transmembrane</keyword>
<evidence type="ECO:0000313" key="2">
    <source>
        <dbReference type="EMBL" id="KPC52878.1"/>
    </source>
</evidence>
<sequence>MRLRHSSACMLRALLRRSLILACGAIGGGILACWAGMSDLRSDTADFRYEQMAERVGLLVRILNATPGPERTALANAASGGGLDVALGEHGALEVSPDATLALEVSVRVASGNSVKGAGVSASCPLDAVVPELDPWRTHEPACAAVDVVLTDGTPLRVAFADNLAMARPGAFALAKHQAGIAAAALAGALSLLLAAYIWRGAERRMARTGRRNRRLAAAGGVAKG</sequence>
<evidence type="ECO:0000256" key="1">
    <source>
        <dbReference type="SAM" id="Phobius"/>
    </source>
</evidence>
<evidence type="ECO:0000313" key="3">
    <source>
        <dbReference type="Proteomes" id="UP000037939"/>
    </source>
</evidence>
<keyword evidence="3" id="KW-1185">Reference proteome</keyword>